<dbReference type="EMBL" id="CM023484">
    <property type="protein sequence ID" value="KAH6932066.1"/>
    <property type="molecule type" value="Genomic_DNA"/>
</dbReference>
<evidence type="ECO:0000313" key="1">
    <source>
        <dbReference type="EMBL" id="KAH6932066.1"/>
    </source>
</evidence>
<name>A0ACB7SDD4_HYAAI</name>
<organism evidence="1 2">
    <name type="scientific">Hyalomma asiaticum</name>
    <name type="common">Tick</name>
    <dbReference type="NCBI Taxonomy" id="266040"/>
    <lineage>
        <taxon>Eukaryota</taxon>
        <taxon>Metazoa</taxon>
        <taxon>Ecdysozoa</taxon>
        <taxon>Arthropoda</taxon>
        <taxon>Chelicerata</taxon>
        <taxon>Arachnida</taxon>
        <taxon>Acari</taxon>
        <taxon>Parasitiformes</taxon>
        <taxon>Ixodida</taxon>
        <taxon>Ixodoidea</taxon>
        <taxon>Ixodidae</taxon>
        <taxon>Hyalomminae</taxon>
        <taxon>Hyalomma</taxon>
    </lineage>
</organism>
<reference evidence="1" key="1">
    <citation type="submission" date="2020-05" db="EMBL/GenBank/DDBJ databases">
        <title>Large-scale comparative analyses of tick genomes elucidate their genetic diversity and vector capacities.</title>
        <authorList>
            <person name="Jia N."/>
            <person name="Wang J."/>
            <person name="Shi W."/>
            <person name="Du L."/>
            <person name="Sun Y."/>
            <person name="Zhan W."/>
            <person name="Jiang J."/>
            <person name="Wang Q."/>
            <person name="Zhang B."/>
            <person name="Ji P."/>
            <person name="Sakyi L.B."/>
            <person name="Cui X."/>
            <person name="Yuan T."/>
            <person name="Jiang B."/>
            <person name="Yang W."/>
            <person name="Lam T.T.-Y."/>
            <person name="Chang Q."/>
            <person name="Ding S."/>
            <person name="Wang X."/>
            <person name="Zhu J."/>
            <person name="Ruan X."/>
            <person name="Zhao L."/>
            <person name="Wei J."/>
            <person name="Que T."/>
            <person name="Du C."/>
            <person name="Cheng J."/>
            <person name="Dai P."/>
            <person name="Han X."/>
            <person name="Huang E."/>
            <person name="Gao Y."/>
            <person name="Liu J."/>
            <person name="Shao H."/>
            <person name="Ye R."/>
            <person name="Li L."/>
            <person name="Wei W."/>
            <person name="Wang X."/>
            <person name="Wang C."/>
            <person name="Yang T."/>
            <person name="Huo Q."/>
            <person name="Li W."/>
            <person name="Guo W."/>
            <person name="Chen H."/>
            <person name="Zhou L."/>
            <person name="Ni X."/>
            <person name="Tian J."/>
            <person name="Zhou Y."/>
            <person name="Sheng Y."/>
            <person name="Liu T."/>
            <person name="Pan Y."/>
            <person name="Xia L."/>
            <person name="Li J."/>
            <person name="Zhao F."/>
            <person name="Cao W."/>
        </authorList>
    </citation>
    <scope>NUCLEOTIDE SEQUENCE</scope>
    <source>
        <strain evidence="1">Hyas-2018</strain>
    </source>
</reference>
<dbReference type="Proteomes" id="UP000821845">
    <property type="component" value="Chromosome 4"/>
</dbReference>
<evidence type="ECO:0000313" key="2">
    <source>
        <dbReference type="Proteomes" id="UP000821845"/>
    </source>
</evidence>
<accession>A0ACB7SDD4</accession>
<protein>
    <submittedName>
        <fullName evidence="1">Uncharacterized protein</fullName>
    </submittedName>
</protein>
<proteinExistence type="predicted"/>
<sequence>MAGLNHAVAMPKELQDRRDIVVDRCWSLAPLSAMSALLAMLISKNSALFYVAFIDEFGVSHQSASWPLTLNVVMAHVAGTFRIGGGVWRGKRVSVESEDIPCECLCDH</sequence>
<keyword evidence="2" id="KW-1185">Reference proteome</keyword>
<gene>
    <name evidence="1" type="ORF">HPB50_002816</name>
</gene>
<comment type="caution">
    <text evidence="1">The sequence shown here is derived from an EMBL/GenBank/DDBJ whole genome shotgun (WGS) entry which is preliminary data.</text>
</comment>